<feature type="domain" description="PI3K/PI4K catalytic" evidence="9">
    <location>
        <begin position="560"/>
        <end position="850"/>
    </location>
</feature>
<dbReference type="EC" id="2.7.1.137" evidence="1 7"/>
<dbReference type="Proteomes" id="UP000274756">
    <property type="component" value="Unassembled WGS sequence"/>
</dbReference>
<evidence type="ECO:0000256" key="4">
    <source>
        <dbReference type="ARBA" id="ARBA00022741"/>
    </source>
</evidence>
<dbReference type="GO" id="GO:0000045">
    <property type="term" value="P:autophagosome assembly"/>
    <property type="evidence" value="ECO:0007669"/>
    <property type="project" value="TreeGrafter"/>
</dbReference>
<dbReference type="InterPro" id="IPR035892">
    <property type="entry name" value="C2_domain_sf"/>
</dbReference>
<dbReference type="Pfam" id="PF00792">
    <property type="entry name" value="PI3K_C2"/>
    <property type="match status" value="1"/>
</dbReference>
<dbReference type="InterPro" id="IPR000403">
    <property type="entry name" value="PI3/4_kinase_cat_dom"/>
</dbReference>
<dbReference type="CDD" id="cd00896">
    <property type="entry name" value="PI3Kc_III"/>
    <property type="match status" value="1"/>
</dbReference>
<dbReference type="AlphaFoldDB" id="A0A0N4UB96"/>
<dbReference type="InterPro" id="IPR016024">
    <property type="entry name" value="ARM-type_fold"/>
</dbReference>
<dbReference type="SUPFAM" id="SSF48371">
    <property type="entry name" value="ARM repeat"/>
    <property type="match status" value="1"/>
</dbReference>
<dbReference type="Pfam" id="PF00454">
    <property type="entry name" value="PI3_PI4_kinase"/>
    <property type="match status" value="1"/>
</dbReference>
<dbReference type="GO" id="GO:0016303">
    <property type="term" value="F:1-phosphatidylinositol-3-kinase activity"/>
    <property type="evidence" value="ECO:0007669"/>
    <property type="project" value="UniProtKB-UniRule"/>
</dbReference>
<evidence type="ECO:0000259" key="9">
    <source>
        <dbReference type="PROSITE" id="PS50290"/>
    </source>
</evidence>
<dbReference type="SMART" id="SM00142">
    <property type="entry name" value="PI3K_C2"/>
    <property type="match status" value="1"/>
</dbReference>
<dbReference type="GO" id="GO:0005524">
    <property type="term" value="F:ATP binding"/>
    <property type="evidence" value="ECO:0007669"/>
    <property type="project" value="UniProtKB-UniRule"/>
</dbReference>
<dbReference type="InterPro" id="IPR018936">
    <property type="entry name" value="PI3/4_kinase_CS"/>
</dbReference>
<evidence type="ECO:0000313" key="15">
    <source>
        <dbReference type="WBParaSite" id="DME_0000446301-mRNA-1"/>
    </source>
</evidence>
<keyword evidence="6 7" id="KW-0067">ATP-binding</keyword>
<dbReference type="GO" id="GO:0034271">
    <property type="term" value="C:phosphatidylinositol 3-kinase complex, class III, type I"/>
    <property type="evidence" value="ECO:0007669"/>
    <property type="project" value="TreeGrafter"/>
</dbReference>
<reference evidence="12 14" key="2">
    <citation type="submission" date="2018-11" db="EMBL/GenBank/DDBJ databases">
        <authorList>
            <consortium name="Pathogen Informatics"/>
        </authorList>
    </citation>
    <scope>NUCLEOTIDE SEQUENCE [LARGE SCALE GENOMIC DNA]</scope>
</reference>
<dbReference type="CDD" id="cd00870">
    <property type="entry name" value="PI3Ka_III"/>
    <property type="match status" value="1"/>
</dbReference>
<dbReference type="InterPro" id="IPR057756">
    <property type="entry name" value="PI3-kinase_type3/VPS34_cat"/>
</dbReference>
<dbReference type="Gene3D" id="2.60.40.150">
    <property type="entry name" value="C2 domain"/>
    <property type="match status" value="1"/>
</dbReference>
<dbReference type="GO" id="GO:0005768">
    <property type="term" value="C:endosome"/>
    <property type="evidence" value="ECO:0007669"/>
    <property type="project" value="TreeGrafter"/>
</dbReference>
<dbReference type="GO" id="GO:0034272">
    <property type="term" value="C:phosphatidylinositol 3-kinase complex, class III, type II"/>
    <property type="evidence" value="ECO:0007669"/>
    <property type="project" value="TreeGrafter"/>
</dbReference>
<evidence type="ECO:0000256" key="1">
    <source>
        <dbReference type="ARBA" id="ARBA00012073"/>
    </source>
</evidence>
<evidence type="ECO:0000313" key="14">
    <source>
        <dbReference type="Proteomes" id="UP000274756"/>
    </source>
</evidence>
<evidence type="ECO:0000313" key="12">
    <source>
        <dbReference type="EMBL" id="VDN58373.1"/>
    </source>
</evidence>
<dbReference type="PANTHER" id="PTHR10048">
    <property type="entry name" value="PHOSPHATIDYLINOSITOL KINASE"/>
    <property type="match status" value="1"/>
</dbReference>
<sequence>MDHEFLYVYSYEINENVRIRVVSLEGVASSLERFLYVTGNNFFVTVTVYCNDRSVGCPVSTSYKPPPEIIRHALHEWDEWIILPVKYSELSRDSFLRLCLWDVGKELEPRFVAQATITLFSMKGVFRCGPQSLCLERESSFDQLPSKKPYELSDTDRLHRLTKDYGETLIDHVDWLDRLTFPRIERLKRESENSQRCLFLMIELPRVVLGNNTYSIVYYERDEDTKISPYNAPYPTDPELGMDNLCEAKHHMLTRSARAEIFERELKPNASTRETLEKILQMPSSYPISVEQRDVIWKFRYYLRSNKKALTKFVRSVNWNETKEVMQALQLISEWSPLEAEDALELLSPSIQNENVRRYAVSRISEASHDEILLYLPQLVQALRYEPFTINDNFRVSTQIFSSDEENDETGNGEKYNDNAMQRVSQECEVKNDLSSFLIRSACQNQFIANYLYWFLKVEIESTRLVKPDISEMYKTVMEQLLAKLETGNDESRQWNQYFKRQQKLINELVATAKYLSQNYSSRSERTTALKRILQEKEIFENLGNIPLPLDPSIRVTSIVANEAFLFNSNLMPMKLTFSTEQNQNYVAIFKKGDDLRQDQLVVQMIRLMDGILRADGLDLRLTPYRVLATSSTEGFVQFVKAKPFRDVISTWGSITGFLQSFRPSQSGTFGIEQEAYDNYIRSCAGYSIICYILGIGDRHLHNLLLCENGKMFHIDFGYILGRDPKILPPPMKLSPEMIHVMGGPERKEWHDFRSLCFSAFNILRRHANIILNLFSLMLDAGIPDIALEKDKAVQKIEQRLVLQFLYNFCTIWRLFIVNSFFFRFHLDLNDEQANRLIQRLIDVSVSAKMPKITEMMHDINQLLNN</sequence>
<dbReference type="PROSITE" id="PS00916">
    <property type="entry name" value="PI3_4_KINASE_2"/>
    <property type="match status" value="1"/>
</dbReference>
<dbReference type="EMBL" id="UYYG01001167">
    <property type="protein sequence ID" value="VDN58373.1"/>
    <property type="molecule type" value="Genomic_DNA"/>
</dbReference>
<dbReference type="Gene3D" id="1.25.40.70">
    <property type="entry name" value="Phosphatidylinositol 3-kinase, accessory domain (PIK)"/>
    <property type="match status" value="1"/>
</dbReference>
<dbReference type="GO" id="GO:0048015">
    <property type="term" value="P:phosphatidylinositol-mediated signaling"/>
    <property type="evidence" value="ECO:0007669"/>
    <property type="project" value="TreeGrafter"/>
</dbReference>
<dbReference type="GO" id="GO:0000407">
    <property type="term" value="C:phagophore assembly site"/>
    <property type="evidence" value="ECO:0007669"/>
    <property type="project" value="TreeGrafter"/>
</dbReference>
<organism evidence="13 15">
    <name type="scientific">Dracunculus medinensis</name>
    <name type="common">Guinea worm</name>
    <dbReference type="NCBI Taxonomy" id="318479"/>
    <lineage>
        <taxon>Eukaryota</taxon>
        <taxon>Metazoa</taxon>
        <taxon>Ecdysozoa</taxon>
        <taxon>Nematoda</taxon>
        <taxon>Chromadorea</taxon>
        <taxon>Rhabditida</taxon>
        <taxon>Spirurina</taxon>
        <taxon>Dracunculoidea</taxon>
        <taxon>Dracunculidae</taxon>
        <taxon>Dracunculus</taxon>
    </lineage>
</organism>
<keyword evidence="14" id="KW-1185">Reference proteome</keyword>
<dbReference type="SUPFAM" id="SSF49562">
    <property type="entry name" value="C2 domain (Calcium/lipid-binding domain, CaLB)"/>
    <property type="match status" value="1"/>
</dbReference>
<evidence type="ECO:0000259" key="10">
    <source>
        <dbReference type="PROSITE" id="PS51545"/>
    </source>
</evidence>
<dbReference type="InterPro" id="IPR042236">
    <property type="entry name" value="PI3K_accessory_sf"/>
</dbReference>
<dbReference type="InterPro" id="IPR008290">
    <property type="entry name" value="PI3K_Vps34"/>
</dbReference>
<evidence type="ECO:0000256" key="6">
    <source>
        <dbReference type="ARBA" id="ARBA00022840"/>
    </source>
</evidence>
<evidence type="ECO:0000259" key="11">
    <source>
        <dbReference type="PROSITE" id="PS51547"/>
    </source>
</evidence>
<gene>
    <name evidence="12" type="ORF">DME_LOCUS8346</name>
</gene>
<feature type="domain" description="PIK helical" evidence="10">
    <location>
        <begin position="263"/>
        <end position="484"/>
    </location>
</feature>
<dbReference type="CDD" id="cd08397">
    <property type="entry name" value="C2_PI3K_class_III"/>
    <property type="match status" value="1"/>
</dbReference>
<keyword evidence="5 7" id="KW-0418">Kinase</keyword>
<protein>
    <recommendedName>
        <fullName evidence="2 7">Phosphatidylinositol 3-kinase catalytic subunit type 3</fullName>
        <ecNumber evidence="1 7">2.7.1.137</ecNumber>
    </recommendedName>
</protein>
<evidence type="ECO:0000256" key="5">
    <source>
        <dbReference type="ARBA" id="ARBA00022777"/>
    </source>
</evidence>
<accession>A0A0N4UB96</accession>
<dbReference type="InterPro" id="IPR002420">
    <property type="entry name" value="PI3K-type_C2_dom"/>
</dbReference>
<dbReference type="SMART" id="SM00146">
    <property type="entry name" value="PI3Kc"/>
    <property type="match status" value="1"/>
</dbReference>
<keyword evidence="4 7" id="KW-0547">Nucleotide-binding</keyword>
<dbReference type="Pfam" id="PF00613">
    <property type="entry name" value="PI3Ka"/>
    <property type="match status" value="1"/>
</dbReference>
<dbReference type="FunFam" id="3.30.1010.10:FF:000002">
    <property type="entry name" value="Phosphatidylinositol 3-kinase catalytic subunit type 3"/>
    <property type="match status" value="1"/>
</dbReference>
<dbReference type="InterPro" id="IPR011009">
    <property type="entry name" value="Kinase-like_dom_sf"/>
</dbReference>
<name>A0A0N4UB96_DRAME</name>
<comment type="similarity">
    <text evidence="7 8">Belongs to the PI3/PI4-kinase family.</text>
</comment>
<dbReference type="GO" id="GO:0006897">
    <property type="term" value="P:endocytosis"/>
    <property type="evidence" value="ECO:0007669"/>
    <property type="project" value="TreeGrafter"/>
</dbReference>
<dbReference type="GO" id="GO:0005777">
    <property type="term" value="C:peroxisome"/>
    <property type="evidence" value="ECO:0007669"/>
    <property type="project" value="TreeGrafter"/>
</dbReference>
<dbReference type="InterPro" id="IPR001263">
    <property type="entry name" value="PI3K_accessory_dom"/>
</dbReference>
<evidence type="ECO:0000256" key="2">
    <source>
        <dbReference type="ARBA" id="ARBA00019787"/>
    </source>
</evidence>
<dbReference type="Proteomes" id="UP000038040">
    <property type="component" value="Unplaced"/>
</dbReference>
<dbReference type="Gene3D" id="3.30.1010.10">
    <property type="entry name" value="Phosphatidylinositol 3-kinase Catalytic Subunit, Chain A, domain 4"/>
    <property type="match status" value="1"/>
</dbReference>
<dbReference type="WBParaSite" id="DME_0000446301-mRNA-1">
    <property type="protein sequence ID" value="DME_0000446301-mRNA-1"/>
    <property type="gene ID" value="DME_0000446301"/>
</dbReference>
<dbReference type="PIRSF" id="PIRSF000587">
    <property type="entry name" value="PI3K_Vps34"/>
    <property type="match status" value="1"/>
</dbReference>
<comment type="catalytic activity">
    <reaction evidence="7">
        <text>a 1,2-diacyl-sn-glycero-3-phospho-(1D-myo-inositol) + ATP = a 1,2-diacyl-sn-glycero-3-phospho-(1D-myo-inositol-3-phosphate) + ADP + H(+)</text>
        <dbReference type="Rhea" id="RHEA:12709"/>
        <dbReference type="ChEBI" id="CHEBI:15378"/>
        <dbReference type="ChEBI" id="CHEBI:30616"/>
        <dbReference type="ChEBI" id="CHEBI:57880"/>
        <dbReference type="ChEBI" id="CHEBI:58088"/>
        <dbReference type="ChEBI" id="CHEBI:456216"/>
        <dbReference type="EC" id="2.7.1.137"/>
    </reaction>
</comment>
<dbReference type="PANTHER" id="PTHR10048:SF7">
    <property type="entry name" value="PHOSPHATIDYLINOSITOL 3-KINASE CATALYTIC SUBUNIT TYPE 3"/>
    <property type="match status" value="1"/>
</dbReference>
<dbReference type="PROSITE" id="PS00915">
    <property type="entry name" value="PI3_4_KINASE_1"/>
    <property type="match status" value="1"/>
</dbReference>
<dbReference type="PROSITE" id="PS51547">
    <property type="entry name" value="C2_PI3K"/>
    <property type="match status" value="1"/>
</dbReference>
<evidence type="ECO:0000313" key="13">
    <source>
        <dbReference type="Proteomes" id="UP000038040"/>
    </source>
</evidence>
<dbReference type="Gene3D" id="1.10.1070.11">
    <property type="entry name" value="Phosphatidylinositol 3-/4-kinase, catalytic domain"/>
    <property type="match status" value="1"/>
</dbReference>
<dbReference type="SUPFAM" id="SSF56112">
    <property type="entry name" value="Protein kinase-like (PK-like)"/>
    <property type="match status" value="1"/>
</dbReference>
<reference evidence="15" key="1">
    <citation type="submission" date="2017-02" db="UniProtKB">
        <authorList>
            <consortium name="WormBaseParasite"/>
        </authorList>
    </citation>
    <scope>IDENTIFICATION</scope>
</reference>
<dbReference type="PROSITE" id="PS51545">
    <property type="entry name" value="PIK_HELICAL"/>
    <property type="match status" value="1"/>
</dbReference>
<proteinExistence type="inferred from homology"/>
<dbReference type="InterPro" id="IPR036940">
    <property type="entry name" value="PI3/4_kinase_cat_sf"/>
</dbReference>
<dbReference type="SMART" id="SM00145">
    <property type="entry name" value="PI3Ka"/>
    <property type="match status" value="1"/>
</dbReference>
<keyword evidence="3 7" id="KW-0808">Transferase</keyword>
<evidence type="ECO:0000256" key="7">
    <source>
        <dbReference type="PIRNR" id="PIRNR000587"/>
    </source>
</evidence>
<dbReference type="OrthoDB" id="67688at2759"/>
<dbReference type="InterPro" id="IPR015433">
    <property type="entry name" value="PI3/4_kinase"/>
</dbReference>
<evidence type="ECO:0000256" key="3">
    <source>
        <dbReference type="ARBA" id="ARBA00022679"/>
    </source>
</evidence>
<evidence type="ECO:0000256" key="8">
    <source>
        <dbReference type="PROSITE-ProRule" id="PRU00880"/>
    </source>
</evidence>
<feature type="domain" description="C2 PI3K-type" evidence="11">
    <location>
        <begin position="13"/>
        <end position="182"/>
    </location>
</feature>
<dbReference type="PROSITE" id="PS50290">
    <property type="entry name" value="PI3_4_KINASE_3"/>
    <property type="match status" value="1"/>
</dbReference>
<dbReference type="STRING" id="318479.A0A0N4UB96"/>